<organism evidence="2 3">
    <name type="scientific">Bathycoccus prasinos</name>
    <dbReference type="NCBI Taxonomy" id="41875"/>
    <lineage>
        <taxon>Eukaryota</taxon>
        <taxon>Viridiplantae</taxon>
        <taxon>Chlorophyta</taxon>
        <taxon>Mamiellophyceae</taxon>
        <taxon>Mamiellales</taxon>
        <taxon>Bathycoccaceae</taxon>
        <taxon>Bathycoccus</taxon>
    </lineage>
</organism>
<protein>
    <submittedName>
        <fullName evidence="2">Uncharacterized protein</fullName>
    </submittedName>
</protein>
<name>K8F1T1_9CHLO</name>
<proteinExistence type="predicted"/>
<dbReference type="Pfam" id="PF10167">
    <property type="entry name" value="BORCS8"/>
    <property type="match status" value="1"/>
</dbReference>
<dbReference type="KEGG" id="bpg:Bathy07g04800"/>
<dbReference type="Proteomes" id="UP000198341">
    <property type="component" value="Chromosome 7"/>
</dbReference>
<feature type="compositionally biased region" description="Low complexity" evidence="1">
    <location>
        <begin position="23"/>
        <end position="32"/>
    </location>
</feature>
<evidence type="ECO:0000313" key="2">
    <source>
        <dbReference type="EMBL" id="CCO66017.1"/>
    </source>
</evidence>
<sequence>MSSSSTPPSVNNNNEPRTNKIPSSSSSSSSSSLLVFDVVDGDALKSAVTEFVGELTKEPCVGLRHVSANVQKRVPQILDNASSVQQVEKEVINAFEYDAKYVLEDAKNIAKTADERVEKLSQALEDCIKSLESD</sequence>
<feature type="compositionally biased region" description="Low complexity" evidence="1">
    <location>
        <begin position="1"/>
        <end position="16"/>
    </location>
</feature>
<dbReference type="EMBL" id="FO082272">
    <property type="protein sequence ID" value="CCO66017.1"/>
    <property type="molecule type" value="Genomic_DNA"/>
</dbReference>
<dbReference type="AlphaFoldDB" id="K8F1T1"/>
<dbReference type="RefSeq" id="XP_007511929.1">
    <property type="nucleotide sequence ID" value="XM_007511867.1"/>
</dbReference>
<feature type="region of interest" description="Disordered" evidence="1">
    <location>
        <begin position="1"/>
        <end position="32"/>
    </location>
</feature>
<evidence type="ECO:0000313" key="3">
    <source>
        <dbReference type="Proteomes" id="UP000198341"/>
    </source>
</evidence>
<dbReference type="InterPro" id="IPR019320">
    <property type="entry name" value="BORCS8"/>
</dbReference>
<keyword evidence="3" id="KW-1185">Reference proteome</keyword>
<dbReference type="GeneID" id="19014969"/>
<evidence type="ECO:0000256" key="1">
    <source>
        <dbReference type="SAM" id="MobiDB-lite"/>
    </source>
</evidence>
<reference evidence="2 3" key="1">
    <citation type="submission" date="2011-10" db="EMBL/GenBank/DDBJ databases">
        <authorList>
            <person name="Genoscope - CEA"/>
        </authorList>
    </citation>
    <scope>NUCLEOTIDE SEQUENCE [LARGE SCALE GENOMIC DNA]</scope>
    <source>
        <strain evidence="2 3">RCC 1105</strain>
    </source>
</reference>
<gene>
    <name evidence="2" type="ORF">Bathy07g04800</name>
</gene>
<accession>K8F1T1</accession>